<dbReference type="Pfam" id="PF25758">
    <property type="entry name" value="TPR_IPO11"/>
    <property type="match status" value="1"/>
</dbReference>
<protein>
    <submittedName>
        <fullName evidence="6">ARM repeat-containing protein</fullName>
    </submittedName>
</protein>
<evidence type="ECO:0000256" key="4">
    <source>
        <dbReference type="ARBA" id="ARBA00023242"/>
    </source>
</evidence>
<reference evidence="6 7" key="1">
    <citation type="submission" date="2015-04" db="EMBL/GenBank/DDBJ databases">
        <title>Complete genome sequence of Schizopora paradoxa KUC8140, a cosmopolitan wood degrader in East Asia.</title>
        <authorList>
            <consortium name="DOE Joint Genome Institute"/>
            <person name="Min B."/>
            <person name="Park H."/>
            <person name="Jang Y."/>
            <person name="Kim J.-J."/>
            <person name="Kim K.H."/>
            <person name="Pangilinan J."/>
            <person name="Lipzen A."/>
            <person name="Riley R."/>
            <person name="Grigoriev I.V."/>
            <person name="Spatafora J.W."/>
            <person name="Choi I.-G."/>
        </authorList>
    </citation>
    <scope>NUCLEOTIDE SEQUENCE [LARGE SCALE GENOMIC DNA]</scope>
    <source>
        <strain evidence="6 7">KUC8140</strain>
    </source>
</reference>
<dbReference type="PROSITE" id="PS50166">
    <property type="entry name" value="IMPORTIN_B_NT"/>
    <property type="match status" value="1"/>
</dbReference>
<dbReference type="Proteomes" id="UP000053477">
    <property type="component" value="Unassembled WGS sequence"/>
</dbReference>
<evidence type="ECO:0000256" key="2">
    <source>
        <dbReference type="ARBA" id="ARBA00007991"/>
    </source>
</evidence>
<dbReference type="InterPro" id="IPR011989">
    <property type="entry name" value="ARM-like"/>
</dbReference>
<dbReference type="SUPFAM" id="SSF48371">
    <property type="entry name" value="ARM repeat"/>
    <property type="match status" value="1"/>
</dbReference>
<dbReference type="FunCoup" id="A0A0H2RHX6">
    <property type="interactions" value="619"/>
</dbReference>
<dbReference type="InterPro" id="IPR058669">
    <property type="entry name" value="TPR_IPO7/11-like"/>
</dbReference>
<dbReference type="Gene3D" id="1.25.10.10">
    <property type="entry name" value="Leucine-rich Repeat Variant"/>
    <property type="match status" value="1"/>
</dbReference>
<keyword evidence="3" id="KW-0813">Transport</keyword>
<dbReference type="GO" id="GO:0006606">
    <property type="term" value="P:protein import into nucleus"/>
    <property type="evidence" value="ECO:0007669"/>
    <property type="project" value="TreeGrafter"/>
</dbReference>
<dbReference type="PANTHER" id="PTHR10997">
    <property type="entry name" value="IMPORTIN-7, 8, 11"/>
    <property type="match status" value="1"/>
</dbReference>
<dbReference type="InterPro" id="IPR016024">
    <property type="entry name" value="ARM-type_fold"/>
</dbReference>
<name>A0A0H2RHX6_9AGAM</name>
<evidence type="ECO:0000313" key="6">
    <source>
        <dbReference type="EMBL" id="KLO11237.1"/>
    </source>
</evidence>
<dbReference type="GO" id="GO:0005635">
    <property type="term" value="C:nuclear envelope"/>
    <property type="evidence" value="ECO:0007669"/>
    <property type="project" value="TreeGrafter"/>
</dbReference>
<accession>A0A0H2RHX6</accession>
<dbReference type="GO" id="GO:0031267">
    <property type="term" value="F:small GTPase binding"/>
    <property type="evidence" value="ECO:0007669"/>
    <property type="project" value="InterPro"/>
</dbReference>
<gene>
    <name evidence="6" type="ORF">SCHPADRAFT_831481</name>
</gene>
<comment type="subcellular location">
    <subcellularLocation>
        <location evidence="1">Nucleus</location>
    </subcellularLocation>
</comment>
<dbReference type="InParanoid" id="A0A0H2RHX6"/>
<keyword evidence="4" id="KW-0539">Nucleus</keyword>
<dbReference type="EMBL" id="KQ086005">
    <property type="protein sequence ID" value="KLO11237.1"/>
    <property type="molecule type" value="Genomic_DNA"/>
</dbReference>
<keyword evidence="7" id="KW-1185">Reference proteome</keyword>
<proteinExistence type="inferred from homology"/>
<dbReference type="PANTHER" id="PTHR10997:SF7">
    <property type="entry name" value="IMPORTIN-11"/>
    <property type="match status" value="1"/>
</dbReference>
<evidence type="ECO:0000259" key="5">
    <source>
        <dbReference type="PROSITE" id="PS50166"/>
    </source>
</evidence>
<evidence type="ECO:0000313" key="7">
    <source>
        <dbReference type="Proteomes" id="UP000053477"/>
    </source>
</evidence>
<feature type="domain" description="Importin N-terminal" evidence="5">
    <location>
        <begin position="35"/>
        <end position="105"/>
    </location>
</feature>
<dbReference type="OrthoDB" id="361693at2759"/>
<dbReference type="InterPro" id="IPR001494">
    <property type="entry name" value="Importin-beta_N"/>
</dbReference>
<dbReference type="GO" id="GO:0005829">
    <property type="term" value="C:cytosol"/>
    <property type="evidence" value="ECO:0007669"/>
    <property type="project" value="TreeGrafter"/>
</dbReference>
<sequence>MAPAPTRRVENVSPEELYSVVQGLASQNPQAISTSEKRFKELLDMNGTFDGLHAIATSKNLPLPIRQQIIIQFKNAALSHWKSKRHLSDEQRVVIRARSLELLDEEDETIASCNKFIIGKLARQDYPNNWRNLLPDLTSVIGVQTEAFLSEKGNNPKTVVLLKRSLEVFNAIIKELTSVKMPGGIKIMGKVVEDYHLILQEHYGRLSANISILLAPSTFASKFAADVIQLSHLSYKCLSKLACWLWQRLSLHKHDLQSMIPWVSPFFEASASQFQTICELRLNLMSAISGPPLHINPERRPTDPQASRSIDFLTRHLRAIGKFFRRIQQLSIGNFITLPHCSDLVLYGWSKVVQATDGSPAGISDSCFAIFPVRFLVQCMVLFRESLAQWSPNKRGPESGVSLTQEFVEGAVKILVTRFIPLKSDDLEAWSSDPEEWVNGEDKESDQWEYELRPCAERVLMTMAIQYQGFVAPLLAMTFNEVAGQPSVDLESVIRKEAVYCAVGRCATRLKDVIPFEDWLTQLVSKEVRDKNPNFPILKRRIAWVIGKWIADECSTPNNPVIWDTLVHLLADRDQGSDAVVRFAAASAIRECLDVLTFEPDFFLPHLANAVWNLVSLAAEADTVEAKRRVMQSLNVVIERMGTRIVPHIEVIAKPLPDLWTSASTDYLFKASLLETVTKLIESSKEASVSLNSVTIPLVQESFADGARLQLDSDALILWQAALRNATSIVVTPGIPSMFDILPMAILLLADNLDLLGSITGIVQSYVALDCVGVLQRHALDIFQAFRTAIAQAGMVNVKEMLVTLQLIIQTSPSAMWAEPMHVSGLFPVLIKTLGDDKASTTILTEHIHFFSRMAVCDATALAQLMAAGANEMGKPESELWKDLLDQWWQRFDNMSDPRHRKLAAMGIADLVATGRPEVLDRLDGEIINLWLDVFVEMKEALADYVLGSSTLSSLVTFWKDDTVTLPDWTDEFADTPEFARYQEIFKRDPVETEKLTVYVGARINHAQQQSGGEQAFQQRWLSKADPAVLKQLYRELTS</sequence>
<dbReference type="AlphaFoldDB" id="A0A0H2RHX6"/>
<dbReference type="STRING" id="27342.A0A0H2RHX6"/>
<evidence type="ECO:0000256" key="3">
    <source>
        <dbReference type="ARBA" id="ARBA00022448"/>
    </source>
</evidence>
<organism evidence="6 7">
    <name type="scientific">Schizopora paradoxa</name>
    <dbReference type="NCBI Taxonomy" id="27342"/>
    <lineage>
        <taxon>Eukaryota</taxon>
        <taxon>Fungi</taxon>
        <taxon>Dikarya</taxon>
        <taxon>Basidiomycota</taxon>
        <taxon>Agaricomycotina</taxon>
        <taxon>Agaricomycetes</taxon>
        <taxon>Hymenochaetales</taxon>
        <taxon>Schizoporaceae</taxon>
        <taxon>Schizopora</taxon>
    </lineage>
</organism>
<comment type="similarity">
    <text evidence="2">Belongs to the importin beta family.</text>
</comment>
<evidence type="ECO:0000256" key="1">
    <source>
        <dbReference type="ARBA" id="ARBA00004123"/>
    </source>
</evidence>